<organism evidence="1 2">
    <name type="scientific">Polyangium jinanense</name>
    <dbReference type="NCBI Taxonomy" id="2829994"/>
    <lineage>
        <taxon>Bacteria</taxon>
        <taxon>Pseudomonadati</taxon>
        <taxon>Myxococcota</taxon>
        <taxon>Polyangia</taxon>
        <taxon>Polyangiales</taxon>
        <taxon>Polyangiaceae</taxon>
        <taxon>Polyangium</taxon>
    </lineage>
</organism>
<reference evidence="1 2" key="1">
    <citation type="submission" date="2021-04" db="EMBL/GenBank/DDBJ databases">
        <title>Genome analysis of Polyangium sp.</title>
        <authorList>
            <person name="Li Y."/>
            <person name="Wang J."/>
        </authorList>
    </citation>
    <scope>NUCLEOTIDE SEQUENCE [LARGE SCALE GENOMIC DNA]</scope>
    <source>
        <strain evidence="1 2">SDU14</strain>
    </source>
</reference>
<dbReference type="Proteomes" id="UP001151081">
    <property type="component" value="Unassembled WGS sequence"/>
</dbReference>
<sequence length="51" mass="5088">MEGGCVATDPEAIEAARRSTCASCSSPCSPSSGIEADGAASVEIFPEVSRP</sequence>
<name>A0A9X3XD82_9BACT</name>
<gene>
    <name evidence="1" type="ORF">KEG57_35300</name>
</gene>
<accession>A0A9X3XD82</accession>
<dbReference type="AlphaFoldDB" id="A0A9X3XD82"/>
<comment type="caution">
    <text evidence="1">The sequence shown here is derived from an EMBL/GenBank/DDBJ whole genome shotgun (WGS) entry which is preliminary data.</text>
</comment>
<protein>
    <submittedName>
        <fullName evidence="1">Uncharacterized protein</fullName>
    </submittedName>
</protein>
<proteinExistence type="predicted"/>
<dbReference type="EMBL" id="JAGTJJ010000031">
    <property type="protein sequence ID" value="MDC3985801.1"/>
    <property type="molecule type" value="Genomic_DNA"/>
</dbReference>
<evidence type="ECO:0000313" key="2">
    <source>
        <dbReference type="Proteomes" id="UP001151081"/>
    </source>
</evidence>
<dbReference type="RefSeq" id="WP_272459253.1">
    <property type="nucleotide sequence ID" value="NZ_JAGTJJ010000031.1"/>
</dbReference>
<evidence type="ECO:0000313" key="1">
    <source>
        <dbReference type="EMBL" id="MDC3985801.1"/>
    </source>
</evidence>
<keyword evidence="2" id="KW-1185">Reference proteome</keyword>